<dbReference type="EMBL" id="BONE01000006">
    <property type="protein sequence ID" value="GIF71657.1"/>
    <property type="molecule type" value="Genomic_DNA"/>
</dbReference>
<organism evidence="1 2">
    <name type="scientific">Asanoa siamensis</name>
    <dbReference type="NCBI Taxonomy" id="926357"/>
    <lineage>
        <taxon>Bacteria</taxon>
        <taxon>Bacillati</taxon>
        <taxon>Actinomycetota</taxon>
        <taxon>Actinomycetes</taxon>
        <taxon>Micromonosporales</taxon>
        <taxon>Micromonosporaceae</taxon>
        <taxon>Asanoa</taxon>
    </lineage>
</organism>
<proteinExistence type="predicted"/>
<keyword evidence="2" id="KW-1185">Reference proteome</keyword>
<reference evidence="1 2" key="1">
    <citation type="submission" date="2021-01" db="EMBL/GenBank/DDBJ databases">
        <title>Whole genome shotgun sequence of Asanoa siamensis NBRC 107932.</title>
        <authorList>
            <person name="Komaki H."/>
            <person name="Tamura T."/>
        </authorList>
    </citation>
    <scope>NUCLEOTIDE SEQUENCE [LARGE SCALE GENOMIC DNA]</scope>
    <source>
        <strain evidence="1 2">NBRC 107932</strain>
    </source>
</reference>
<evidence type="ECO:0000313" key="1">
    <source>
        <dbReference type="EMBL" id="GIF71657.1"/>
    </source>
</evidence>
<gene>
    <name evidence="1" type="ORF">Asi02nite_11750</name>
</gene>
<name>A0ABQ4CK37_9ACTN</name>
<comment type="caution">
    <text evidence="1">The sequence shown here is derived from an EMBL/GenBank/DDBJ whole genome shotgun (WGS) entry which is preliminary data.</text>
</comment>
<dbReference type="Proteomes" id="UP000604117">
    <property type="component" value="Unassembled WGS sequence"/>
</dbReference>
<dbReference type="RefSeq" id="WP_203711128.1">
    <property type="nucleotide sequence ID" value="NZ_BONE01000006.1"/>
</dbReference>
<protein>
    <submittedName>
        <fullName evidence="1">Uncharacterized protein</fullName>
    </submittedName>
</protein>
<evidence type="ECO:0000313" key="2">
    <source>
        <dbReference type="Proteomes" id="UP000604117"/>
    </source>
</evidence>
<sequence>MVVPGVVDAARGVPSLRHGAVTAVRLRAEPADLRRRIAARHRPLDRLDPVLREAADARLRAANLAALWSTFHARGARRTVVVGHVVDVPAYRAAAEAEALERAGLGDHRVDTGGRPVPEIVDEILRRWPTGPGPGSPAPG</sequence>
<accession>A0ABQ4CK37</accession>